<dbReference type="SUPFAM" id="SSF53697">
    <property type="entry name" value="SIS domain"/>
    <property type="match status" value="1"/>
</dbReference>
<keyword evidence="1" id="KW-0805">Transcription regulation</keyword>
<dbReference type="InterPro" id="IPR046348">
    <property type="entry name" value="SIS_dom_sf"/>
</dbReference>
<dbReference type="STRING" id="99656.SAMN05421659_10826"/>
<dbReference type="PROSITE" id="PS51071">
    <property type="entry name" value="HTH_RPIR"/>
    <property type="match status" value="1"/>
</dbReference>
<evidence type="ECO:0000259" key="5">
    <source>
        <dbReference type="PROSITE" id="PS51464"/>
    </source>
</evidence>
<keyword evidence="2 6" id="KW-0238">DNA-binding</keyword>
<dbReference type="AlphaFoldDB" id="A0A1I0QHZ1"/>
<dbReference type="InterPro" id="IPR035472">
    <property type="entry name" value="RpiR-like_SIS"/>
</dbReference>
<evidence type="ECO:0000256" key="1">
    <source>
        <dbReference type="ARBA" id="ARBA00023015"/>
    </source>
</evidence>
<sequence length="271" mass="31337">MKEYEKSVIPIIESCYDDFTNVEKTIADFFISNKKEVDFSSKEIAKSLFISEASLSRFSKKIGYLGYREFIYHYQEHFMEEEVKVEEYTKEVLNTYQELLNKSYNLINNDQIKRVTKLIATKRRVYVYGMGSSGLAAQEFKMRFMRIGVDVESITDAHLLMMNSVRLDKDSLVIGISISGITKEVISAMESAREKEATTILLTSKNSSEYLLKFDEVILASVKKNLEYGNVISPQFPVLIIMDIIYANYIQEDRKNREAIYDSTLNAILDR</sequence>
<dbReference type="Pfam" id="PF01380">
    <property type="entry name" value="SIS"/>
    <property type="match status" value="1"/>
</dbReference>
<dbReference type="InterPro" id="IPR047640">
    <property type="entry name" value="RpiR-like"/>
</dbReference>
<dbReference type="SUPFAM" id="SSF46689">
    <property type="entry name" value="Homeodomain-like"/>
    <property type="match status" value="1"/>
</dbReference>
<feature type="domain" description="HTH rpiR-type" evidence="4">
    <location>
        <begin position="6"/>
        <end position="81"/>
    </location>
</feature>
<dbReference type="InterPro" id="IPR009057">
    <property type="entry name" value="Homeodomain-like_sf"/>
</dbReference>
<keyword evidence="7" id="KW-1185">Reference proteome</keyword>
<feature type="domain" description="SIS" evidence="5">
    <location>
        <begin position="115"/>
        <end position="255"/>
    </location>
</feature>
<dbReference type="InterPro" id="IPR001347">
    <property type="entry name" value="SIS_dom"/>
</dbReference>
<dbReference type="InterPro" id="IPR000281">
    <property type="entry name" value="HTH_RpiR"/>
</dbReference>
<evidence type="ECO:0000256" key="2">
    <source>
        <dbReference type="ARBA" id="ARBA00023125"/>
    </source>
</evidence>
<evidence type="ECO:0000256" key="3">
    <source>
        <dbReference type="ARBA" id="ARBA00023163"/>
    </source>
</evidence>
<dbReference type="GO" id="GO:1901135">
    <property type="term" value="P:carbohydrate derivative metabolic process"/>
    <property type="evidence" value="ECO:0007669"/>
    <property type="project" value="InterPro"/>
</dbReference>
<evidence type="ECO:0000313" key="7">
    <source>
        <dbReference type="Proteomes" id="UP000199701"/>
    </source>
</evidence>
<dbReference type="PANTHER" id="PTHR30514:SF21">
    <property type="entry name" value="RPIR-FAMILY TRANSCRIPTIONAL REGULATOR"/>
    <property type="match status" value="1"/>
</dbReference>
<reference evidence="6 7" key="1">
    <citation type="submission" date="2016-10" db="EMBL/GenBank/DDBJ databases">
        <authorList>
            <person name="de Groot N.N."/>
        </authorList>
    </citation>
    <scope>NUCLEOTIDE SEQUENCE [LARGE SCALE GENOMIC DNA]</scope>
    <source>
        <strain evidence="6 7">DSM 9179</strain>
    </source>
</reference>
<dbReference type="EMBL" id="FOJI01000008">
    <property type="protein sequence ID" value="SEW26488.1"/>
    <property type="molecule type" value="Genomic_DNA"/>
</dbReference>
<dbReference type="Pfam" id="PF01418">
    <property type="entry name" value="HTH_6"/>
    <property type="match status" value="1"/>
</dbReference>
<dbReference type="PROSITE" id="PS51464">
    <property type="entry name" value="SIS"/>
    <property type="match status" value="1"/>
</dbReference>
<dbReference type="Gene3D" id="3.40.50.10490">
    <property type="entry name" value="Glucose-6-phosphate isomerase like protein, domain 1"/>
    <property type="match status" value="1"/>
</dbReference>
<keyword evidence="3" id="KW-0804">Transcription</keyword>
<dbReference type="GO" id="GO:0003677">
    <property type="term" value="F:DNA binding"/>
    <property type="evidence" value="ECO:0007669"/>
    <property type="project" value="UniProtKB-KW"/>
</dbReference>
<organism evidence="6 7">
    <name type="scientific">[Clostridium] fimetarium</name>
    <dbReference type="NCBI Taxonomy" id="99656"/>
    <lineage>
        <taxon>Bacteria</taxon>
        <taxon>Bacillati</taxon>
        <taxon>Bacillota</taxon>
        <taxon>Clostridia</taxon>
        <taxon>Lachnospirales</taxon>
        <taxon>Lachnospiraceae</taxon>
    </lineage>
</organism>
<dbReference type="InterPro" id="IPR036388">
    <property type="entry name" value="WH-like_DNA-bd_sf"/>
</dbReference>
<dbReference type="RefSeq" id="WP_092453947.1">
    <property type="nucleotide sequence ID" value="NZ_FOJI01000008.1"/>
</dbReference>
<dbReference type="GO" id="GO:0097367">
    <property type="term" value="F:carbohydrate derivative binding"/>
    <property type="evidence" value="ECO:0007669"/>
    <property type="project" value="InterPro"/>
</dbReference>
<evidence type="ECO:0000259" key="4">
    <source>
        <dbReference type="PROSITE" id="PS51071"/>
    </source>
</evidence>
<dbReference type="CDD" id="cd05013">
    <property type="entry name" value="SIS_RpiR"/>
    <property type="match status" value="1"/>
</dbReference>
<dbReference type="OrthoDB" id="9762536at2"/>
<protein>
    <submittedName>
        <fullName evidence="6">DNA-binding transcriptional regulator, MurR/RpiR family, contains HTH and SIS domains</fullName>
    </submittedName>
</protein>
<dbReference type="GO" id="GO:0003700">
    <property type="term" value="F:DNA-binding transcription factor activity"/>
    <property type="evidence" value="ECO:0007669"/>
    <property type="project" value="InterPro"/>
</dbReference>
<name>A0A1I0QHZ1_9FIRM</name>
<dbReference type="Gene3D" id="1.10.10.10">
    <property type="entry name" value="Winged helix-like DNA-binding domain superfamily/Winged helix DNA-binding domain"/>
    <property type="match status" value="1"/>
</dbReference>
<evidence type="ECO:0000313" key="6">
    <source>
        <dbReference type="EMBL" id="SEW26488.1"/>
    </source>
</evidence>
<proteinExistence type="predicted"/>
<accession>A0A1I0QHZ1</accession>
<gene>
    <name evidence="6" type="ORF">SAMN05421659_10826</name>
</gene>
<dbReference type="Proteomes" id="UP000199701">
    <property type="component" value="Unassembled WGS sequence"/>
</dbReference>
<dbReference type="PANTHER" id="PTHR30514">
    <property type="entry name" value="GLUCOKINASE"/>
    <property type="match status" value="1"/>
</dbReference>